<keyword evidence="1 3" id="KW-0732">Signal</keyword>
<evidence type="ECO:0000313" key="4">
    <source>
        <dbReference type="Proteomes" id="UP000887574"/>
    </source>
</evidence>
<evidence type="ECO:0000256" key="3">
    <source>
        <dbReference type="SAM" id="SignalP"/>
    </source>
</evidence>
<reference evidence="5" key="1">
    <citation type="submission" date="2022-11" db="UniProtKB">
        <authorList>
            <consortium name="WormBaseParasite"/>
        </authorList>
    </citation>
    <scope>IDENTIFICATION</scope>
</reference>
<dbReference type="InterPro" id="IPR050975">
    <property type="entry name" value="Sleep_regulator"/>
</dbReference>
<evidence type="ECO:0000256" key="2">
    <source>
        <dbReference type="ARBA" id="ARBA00023180"/>
    </source>
</evidence>
<protein>
    <submittedName>
        <fullName evidence="5">Protein sleepless</fullName>
    </submittedName>
</protein>
<accession>A0A915EBC9</accession>
<proteinExistence type="predicted"/>
<dbReference type="InterPro" id="IPR031424">
    <property type="entry name" value="QVR-like"/>
</dbReference>
<evidence type="ECO:0000313" key="5">
    <source>
        <dbReference type="WBParaSite" id="jg4045"/>
    </source>
</evidence>
<name>A0A915EBC9_9BILA</name>
<dbReference type="Proteomes" id="UP000887574">
    <property type="component" value="Unplaced"/>
</dbReference>
<dbReference type="PANTHER" id="PTHR33562:SF2">
    <property type="entry name" value="PROTEIN QUIVER"/>
    <property type="match status" value="1"/>
</dbReference>
<feature type="chain" id="PRO_5036872906" evidence="3">
    <location>
        <begin position="24"/>
        <end position="163"/>
    </location>
</feature>
<feature type="signal peptide" evidence="3">
    <location>
        <begin position="1"/>
        <end position="23"/>
    </location>
</feature>
<dbReference type="GO" id="GO:0032222">
    <property type="term" value="P:regulation of synaptic transmission, cholinergic"/>
    <property type="evidence" value="ECO:0007669"/>
    <property type="project" value="InterPro"/>
</dbReference>
<dbReference type="WBParaSite" id="jg4045">
    <property type="protein sequence ID" value="jg4045"/>
    <property type="gene ID" value="jg4045"/>
</dbReference>
<dbReference type="PANTHER" id="PTHR33562">
    <property type="entry name" value="ATILLA, ISOFORM B-RELATED-RELATED"/>
    <property type="match status" value="1"/>
</dbReference>
<keyword evidence="4" id="KW-1185">Reference proteome</keyword>
<dbReference type="AlphaFoldDB" id="A0A915EBC9"/>
<evidence type="ECO:0000256" key="1">
    <source>
        <dbReference type="ARBA" id="ARBA00022729"/>
    </source>
</evidence>
<dbReference type="Pfam" id="PF17064">
    <property type="entry name" value="QVR"/>
    <property type="match status" value="1"/>
</dbReference>
<organism evidence="4 5">
    <name type="scientific">Ditylenchus dipsaci</name>
    <dbReference type="NCBI Taxonomy" id="166011"/>
    <lineage>
        <taxon>Eukaryota</taxon>
        <taxon>Metazoa</taxon>
        <taxon>Ecdysozoa</taxon>
        <taxon>Nematoda</taxon>
        <taxon>Chromadorea</taxon>
        <taxon>Rhabditida</taxon>
        <taxon>Tylenchina</taxon>
        <taxon>Tylenchomorpha</taxon>
        <taxon>Sphaerularioidea</taxon>
        <taxon>Anguinidae</taxon>
        <taxon>Anguininae</taxon>
        <taxon>Ditylenchus</taxon>
    </lineage>
</organism>
<dbReference type="GO" id="GO:0030431">
    <property type="term" value="P:sleep"/>
    <property type="evidence" value="ECO:0007669"/>
    <property type="project" value="InterPro"/>
</dbReference>
<keyword evidence="2" id="KW-0325">Glycoprotein</keyword>
<sequence length="163" mass="17410">MAVSKSLLSTLLVAIYLFASSQAQAPTTTKATPKAAPAGGIKCYQCNSDSEKDCSSSDESVLDPFIKTCPKLKDGTFAGKEANSCRKVLQNVVDSSNVVRECSYTGDEPLDGKRRTGNKGITLYIYQCFNEETGKPCNSSSSLGVTLLAMLLSVSTLLMMNKL</sequence>